<proteinExistence type="predicted"/>
<dbReference type="RefSeq" id="WP_345636386.1">
    <property type="nucleotide sequence ID" value="NZ_BAABJQ010000027.1"/>
</dbReference>
<reference evidence="3" key="1">
    <citation type="journal article" date="2019" name="Int. J. Syst. Evol. Microbiol.">
        <title>The Global Catalogue of Microorganisms (GCM) 10K type strain sequencing project: providing services to taxonomists for standard genome sequencing and annotation.</title>
        <authorList>
            <consortium name="The Broad Institute Genomics Platform"/>
            <consortium name="The Broad Institute Genome Sequencing Center for Infectious Disease"/>
            <person name="Wu L."/>
            <person name="Ma J."/>
        </authorList>
    </citation>
    <scope>NUCLEOTIDE SEQUENCE [LARGE SCALE GENOMIC DNA]</scope>
    <source>
        <strain evidence="3">JCM 18304</strain>
    </source>
</reference>
<dbReference type="Proteomes" id="UP001501570">
    <property type="component" value="Unassembled WGS sequence"/>
</dbReference>
<organism evidence="2 3">
    <name type="scientific">Rugosimonospora acidiphila</name>
    <dbReference type="NCBI Taxonomy" id="556531"/>
    <lineage>
        <taxon>Bacteria</taxon>
        <taxon>Bacillati</taxon>
        <taxon>Actinomycetota</taxon>
        <taxon>Actinomycetes</taxon>
        <taxon>Micromonosporales</taxon>
        <taxon>Micromonosporaceae</taxon>
        <taxon>Rugosimonospora</taxon>
    </lineage>
</organism>
<sequence length="234" mass="23979">MSPGLSRLARGARRAGFQLVAVVAALIAVAVVLVHRHGATADPDTGDVVRVGVAQGASIPAYVRSSQSRLSAMPAGQSGYALVSLTGYLAPGQLVPVLAGVESFQVYARVPLPNTQTAIEKIPVDRIPDDVIAGMNTVAGERAAQAARTGDRVAAAEAASYRQHCACVYAAVVRAPAGTLRQLASRESVRVVDPAPAVTQLDDAVFLPPLPEQKDIAAPPADDAPPPSVTPGGD</sequence>
<gene>
    <name evidence="2" type="ORF">GCM10023322_66480</name>
</gene>
<evidence type="ECO:0000256" key="1">
    <source>
        <dbReference type="SAM" id="MobiDB-lite"/>
    </source>
</evidence>
<evidence type="ECO:0008006" key="4">
    <source>
        <dbReference type="Google" id="ProtNLM"/>
    </source>
</evidence>
<comment type="caution">
    <text evidence="2">The sequence shown here is derived from an EMBL/GenBank/DDBJ whole genome shotgun (WGS) entry which is preliminary data.</text>
</comment>
<keyword evidence="3" id="KW-1185">Reference proteome</keyword>
<evidence type="ECO:0000313" key="2">
    <source>
        <dbReference type="EMBL" id="GAA5196759.1"/>
    </source>
</evidence>
<accession>A0ABP9SK84</accession>
<name>A0ABP9SK84_9ACTN</name>
<dbReference type="EMBL" id="BAABJQ010000027">
    <property type="protein sequence ID" value="GAA5196759.1"/>
    <property type="molecule type" value="Genomic_DNA"/>
</dbReference>
<feature type="region of interest" description="Disordered" evidence="1">
    <location>
        <begin position="208"/>
        <end position="234"/>
    </location>
</feature>
<feature type="compositionally biased region" description="Pro residues" evidence="1">
    <location>
        <begin position="222"/>
        <end position="234"/>
    </location>
</feature>
<evidence type="ECO:0000313" key="3">
    <source>
        <dbReference type="Proteomes" id="UP001501570"/>
    </source>
</evidence>
<protein>
    <recommendedName>
        <fullName evidence="4">SAF domain-containing protein</fullName>
    </recommendedName>
</protein>